<dbReference type="STRING" id="641238.SAMN04490244_102240"/>
<dbReference type="PANTHER" id="PTHR42978">
    <property type="entry name" value="QUORUM-QUENCHING LACTONASE YTNP-RELATED-RELATED"/>
    <property type="match status" value="1"/>
</dbReference>
<dbReference type="GO" id="GO:0016787">
    <property type="term" value="F:hydrolase activity"/>
    <property type="evidence" value="ECO:0007669"/>
    <property type="project" value="UniProtKB-KW"/>
</dbReference>
<dbReference type="Gene3D" id="3.60.15.10">
    <property type="entry name" value="Ribonuclease Z/Hydroxyacylglutathione hydrolase-like"/>
    <property type="match status" value="1"/>
</dbReference>
<organism evidence="6 7">
    <name type="scientific">Tranquillimonas rosea</name>
    <dbReference type="NCBI Taxonomy" id="641238"/>
    <lineage>
        <taxon>Bacteria</taxon>
        <taxon>Pseudomonadati</taxon>
        <taxon>Pseudomonadota</taxon>
        <taxon>Alphaproteobacteria</taxon>
        <taxon>Rhodobacterales</taxon>
        <taxon>Roseobacteraceae</taxon>
        <taxon>Tranquillimonas</taxon>
    </lineage>
</organism>
<keyword evidence="7" id="KW-1185">Reference proteome</keyword>
<evidence type="ECO:0000256" key="1">
    <source>
        <dbReference type="ARBA" id="ARBA00007749"/>
    </source>
</evidence>
<dbReference type="Proteomes" id="UP000198885">
    <property type="component" value="Unassembled WGS sequence"/>
</dbReference>
<dbReference type="RefSeq" id="WP_092688879.1">
    <property type="nucleotide sequence ID" value="NZ_FOGU01000002.1"/>
</dbReference>
<dbReference type="GO" id="GO:0046872">
    <property type="term" value="F:metal ion binding"/>
    <property type="evidence" value="ECO:0007669"/>
    <property type="project" value="UniProtKB-KW"/>
</dbReference>
<dbReference type="InterPro" id="IPR001279">
    <property type="entry name" value="Metallo-B-lactamas"/>
</dbReference>
<reference evidence="6 7" key="1">
    <citation type="submission" date="2016-10" db="EMBL/GenBank/DDBJ databases">
        <authorList>
            <person name="de Groot N.N."/>
        </authorList>
    </citation>
    <scope>NUCLEOTIDE SEQUENCE [LARGE SCALE GENOMIC DNA]</scope>
    <source>
        <strain evidence="6 7">DSM 23042</strain>
    </source>
</reference>
<dbReference type="OrthoDB" id="9773738at2"/>
<accession>A0A1H9RER6</accession>
<dbReference type="InterPro" id="IPR051013">
    <property type="entry name" value="MBL_superfamily_lactonases"/>
</dbReference>
<dbReference type="PANTHER" id="PTHR42978:SF6">
    <property type="entry name" value="QUORUM-QUENCHING LACTONASE YTNP-RELATED"/>
    <property type="match status" value="1"/>
</dbReference>
<evidence type="ECO:0000313" key="6">
    <source>
        <dbReference type="EMBL" id="SER71117.1"/>
    </source>
</evidence>
<dbReference type="AlphaFoldDB" id="A0A1H9RER6"/>
<proteinExistence type="inferred from homology"/>
<dbReference type="CDD" id="cd07720">
    <property type="entry name" value="OPHC2-like_MBL-fold"/>
    <property type="match status" value="1"/>
</dbReference>
<dbReference type="EMBL" id="FOGU01000002">
    <property type="protein sequence ID" value="SER71117.1"/>
    <property type="molecule type" value="Genomic_DNA"/>
</dbReference>
<evidence type="ECO:0000259" key="5">
    <source>
        <dbReference type="SMART" id="SM00849"/>
    </source>
</evidence>
<dbReference type="InterPro" id="IPR036866">
    <property type="entry name" value="RibonucZ/Hydroxyglut_hydro"/>
</dbReference>
<name>A0A1H9RER6_9RHOB</name>
<evidence type="ECO:0000313" key="7">
    <source>
        <dbReference type="Proteomes" id="UP000198885"/>
    </source>
</evidence>
<feature type="domain" description="Metallo-beta-lactamase" evidence="5">
    <location>
        <begin position="88"/>
        <end position="291"/>
    </location>
</feature>
<dbReference type="Pfam" id="PF00753">
    <property type="entry name" value="Lactamase_B"/>
    <property type="match status" value="1"/>
</dbReference>
<evidence type="ECO:0000256" key="4">
    <source>
        <dbReference type="ARBA" id="ARBA00022833"/>
    </source>
</evidence>
<protein>
    <submittedName>
        <fullName evidence="6">Glyoxylase, beta-lactamase superfamily II</fullName>
    </submittedName>
</protein>
<keyword evidence="2" id="KW-0479">Metal-binding</keyword>
<evidence type="ECO:0000256" key="3">
    <source>
        <dbReference type="ARBA" id="ARBA00022801"/>
    </source>
</evidence>
<dbReference type="SMART" id="SM00849">
    <property type="entry name" value="Lactamase_B"/>
    <property type="match status" value="1"/>
</dbReference>
<evidence type="ECO:0000256" key="2">
    <source>
        <dbReference type="ARBA" id="ARBA00022723"/>
    </source>
</evidence>
<comment type="similarity">
    <text evidence="1">Belongs to the metallo-beta-lactamase superfamily.</text>
</comment>
<keyword evidence="4" id="KW-0862">Zinc</keyword>
<dbReference type="SUPFAM" id="SSF56281">
    <property type="entry name" value="Metallo-hydrolase/oxidoreductase"/>
    <property type="match status" value="1"/>
</dbReference>
<gene>
    <name evidence="6" type="ORF">SAMN04490244_102240</name>
</gene>
<keyword evidence="3" id="KW-0378">Hydrolase</keyword>
<sequence>MHRRQFLTTVPLAGLAAGAGLPAGADSHGGDAPALPAAQRFRIGDMTVTALSDGYLHIGPEALSGIDADGYDELMRAAFRDPATHPSAVNAFVIESGDETMIVDAGTGSAMGDTLGKLPANLEGAGIDPANVTRLLATHLHPDHVGGAVLDGAALFPNAELVVSETDRQFWSDESNFANAGDQAQSFAKLAQNVLSVYGDRLSPFDGEADIAPGITAMPLPGHTPGHSGFMLASGDAGLLIWADIVHVPPVQFARPEVTIGFDVNPEQAAETRAQILDRVVSDRIMVAGSHMGFPGLANIAQDGEGYRPVDAHWDYEA</sequence>